<keyword evidence="5" id="KW-0339">Growth factor</keyword>
<dbReference type="InterPro" id="IPR036361">
    <property type="entry name" value="SAP_dom_sf"/>
</dbReference>
<evidence type="ECO:0000259" key="7">
    <source>
        <dbReference type="Pfam" id="PF10208"/>
    </source>
</evidence>
<evidence type="ECO:0000256" key="2">
    <source>
        <dbReference type="ARBA" id="ARBA00005617"/>
    </source>
</evidence>
<dbReference type="FunFam" id="1.10.225.10:FF:000003">
    <property type="entry name" value="Mesencephalic astrocyte-derived neurotrophic factor"/>
    <property type="match status" value="1"/>
</dbReference>
<dbReference type="GO" id="GO:0120146">
    <property type="term" value="F:sulfatide binding"/>
    <property type="evidence" value="ECO:0007669"/>
    <property type="project" value="Ensembl"/>
</dbReference>
<comment type="subcellular location">
    <subcellularLocation>
        <location evidence="1">Secreted</location>
    </subcellularLocation>
</comment>
<dbReference type="GeneTree" id="ENSGT00390000007160"/>
<dbReference type="GO" id="GO:0031175">
    <property type="term" value="P:neuron projection development"/>
    <property type="evidence" value="ECO:0007669"/>
    <property type="project" value="TreeGrafter"/>
</dbReference>
<evidence type="ECO:0000256" key="5">
    <source>
        <dbReference type="ARBA" id="ARBA00023030"/>
    </source>
</evidence>
<dbReference type="GO" id="GO:0008083">
    <property type="term" value="F:growth factor activity"/>
    <property type="evidence" value="ECO:0007669"/>
    <property type="project" value="UniProtKB-KW"/>
</dbReference>
<keyword evidence="3" id="KW-0964">Secreted</keyword>
<dbReference type="Gene3D" id="1.10.720.30">
    <property type="entry name" value="SAP domain"/>
    <property type="match status" value="1"/>
</dbReference>
<dbReference type="GO" id="GO:1905897">
    <property type="term" value="P:regulation of response to endoplasmic reticulum stress"/>
    <property type="evidence" value="ECO:0007669"/>
    <property type="project" value="Ensembl"/>
</dbReference>
<name>A0A2K6EP15_PROCO</name>
<dbReference type="AlphaFoldDB" id="A0A2K6EP15"/>
<feature type="domain" description="ARMET N-terminal" evidence="8">
    <location>
        <begin position="102"/>
        <end position="198"/>
    </location>
</feature>
<feature type="domain" description="ARMET C-terminal" evidence="7">
    <location>
        <begin position="202"/>
        <end position="244"/>
    </location>
</feature>
<dbReference type="Pfam" id="PF20145">
    <property type="entry name" value="ARMET_N"/>
    <property type="match status" value="1"/>
</dbReference>
<reference evidence="9" key="1">
    <citation type="submission" date="2025-08" db="UniProtKB">
        <authorList>
            <consortium name="Ensembl"/>
        </authorList>
    </citation>
    <scope>IDENTIFICATION</scope>
</reference>
<accession>A0A2K6EP15</accession>
<evidence type="ECO:0000313" key="10">
    <source>
        <dbReference type="Proteomes" id="UP000233160"/>
    </source>
</evidence>
<gene>
    <name evidence="9" type="primary">MANF</name>
</gene>
<dbReference type="InterPro" id="IPR019345">
    <property type="entry name" value="ARMET_C"/>
</dbReference>
<dbReference type="GO" id="GO:0036500">
    <property type="term" value="P:ATF6-mediated unfolded protein response"/>
    <property type="evidence" value="ECO:0007669"/>
    <property type="project" value="Ensembl"/>
</dbReference>
<dbReference type="PANTHER" id="PTHR12990">
    <property type="entry name" value="ARMET-LIKE PROTEIN"/>
    <property type="match status" value="1"/>
</dbReference>
<dbReference type="RefSeq" id="XP_012495026.1">
    <property type="nucleotide sequence ID" value="XM_012639572.1"/>
</dbReference>
<evidence type="ECO:0000256" key="3">
    <source>
        <dbReference type="ARBA" id="ARBA00022525"/>
    </source>
</evidence>
<dbReference type="InterPro" id="IPR045332">
    <property type="entry name" value="ARMET_N"/>
</dbReference>
<dbReference type="Ensembl" id="ENSPCOT00000011841.1">
    <property type="protein sequence ID" value="ENSPCOP00000003473.1"/>
    <property type="gene ID" value="ENSPCOG00000010440.1"/>
</dbReference>
<dbReference type="InterPro" id="IPR045333">
    <property type="entry name" value="ARMET-like"/>
</dbReference>
<dbReference type="GO" id="GO:0005615">
    <property type="term" value="C:extracellular space"/>
    <property type="evidence" value="ECO:0007669"/>
    <property type="project" value="TreeGrafter"/>
</dbReference>
<sequence>MRGDNPSASTNTAAPTKDGGPYGFRSGCSRFLRDAACGRARGVSRQWGATAGGRDLEAARRGGCGSVGWWQRRRRRMWAAHGLAVALALSVLPGSRALRPGDCEVCISYLGRFYQDLKDRDVTFSPGTIEKELIKFCREARGKENRLCYYIGATDDAATKIINEVSKPLAHHIPVEKICEKLKKKDSQICELKYDKQIDLSTVDLKKLRVKELKKILDDWGEACKGCAEKSDYIRKINELMPKYAPKAASARTDL</sequence>
<evidence type="ECO:0000256" key="6">
    <source>
        <dbReference type="ARBA" id="ARBA00023157"/>
    </source>
</evidence>
<dbReference type="GO" id="GO:0002014">
    <property type="term" value="P:vasoconstriction of artery involved in ischemic response to lowering of systemic arterial blood pressure"/>
    <property type="evidence" value="ECO:0007669"/>
    <property type="project" value="Ensembl"/>
</dbReference>
<comment type="similarity">
    <text evidence="2">Belongs to the ARMET family.</text>
</comment>
<dbReference type="KEGG" id="pcoq:105806424"/>
<protein>
    <submittedName>
        <fullName evidence="9">Mesencephalic astrocyte derived neurotrophic factor</fullName>
    </submittedName>
</protein>
<keyword evidence="6" id="KW-1015">Disulfide bond</keyword>
<keyword evidence="10" id="KW-1185">Reference proteome</keyword>
<evidence type="ECO:0000256" key="1">
    <source>
        <dbReference type="ARBA" id="ARBA00004613"/>
    </source>
</evidence>
<evidence type="ECO:0000259" key="8">
    <source>
        <dbReference type="Pfam" id="PF20145"/>
    </source>
</evidence>
<dbReference type="GO" id="GO:0005788">
    <property type="term" value="C:endoplasmic reticulum lumen"/>
    <property type="evidence" value="ECO:0007669"/>
    <property type="project" value="Ensembl"/>
</dbReference>
<organism evidence="9 10">
    <name type="scientific">Propithecus coquereli</name>
    <name type="common">Coquerel's sifaka</name>
    <name type="synonym">Propithecus verreauxi coquereli</name>
    <dbReference type="NCBI Taxonomy" id="379532"/>
    <lineage>
        <taxon>Eukaryota</taxon>
        <taxon>Metazoa</taxon>
        <taxon>Chordata</taxon>
        <taxon>Craniata</taxon>
        <taxon>Vertebrata</taxon>
        <taxon>Euteleostomi</taxon>
        <taxon>Mammalia</taxon>
        <taxon>Eutheria</taxon>
        <taxon>Euarchontoglires</taxon>
        <taxon>Primates</taxon>
        <taxon>Strepsirrhini</taxon>
        <taxon>Lemuriformes</taxon>
        <taxon>Indriidae</taxon>
        <taxon>Propithecus</taxon>
    </lineage>
</organism>
<evidence type="ECO:0000313" key="9">
    <source>
        <dbReference type="Ensembl" id="ENSPCOP00000003473.1"/>
    </source>
</evidence>
<keyword evidence="4" id="KW-0732">Signal</keyword>
<reference evidence="9" key="2">
    <citation type="submission" date="2025-09" db="UniProtKB">
        <authorList>
            <consortium name="Ensembl"/>
        </authorList>
    </citation>
    <scope>IDENTIFICATION</scope>
</reference>
<dbReference type="SUPFAM" id="SSF68906">
    <property type="entry name" value="SAP domain"/>
    <property type="match status" value="1"/>
</dbReference>
<dbReference type="Gene3D" id="1.10.225.10">
    <property type="entry name" value="Saposin-like"/>
    <property type="match status" value="1"/>
</dbReference>
<dbReference type="OrthoDB" id="5597848at2759"/>
<dbReference type="Pfam" id="PF10208">
    <property type="entry name" value="ARMET_C"/>
    <property type="match status" value="1"/>
</dbReference>
<evidence type="ECO:0000256" key="4">
    <source>
        <dbReference type="ARBA" id="ARBA00022729"/>
    </source>
</evidence>
<dbReference type="PANTHER" id="PTHR12990:SF10">
    <property type="entry name" value="MESENCEPHALIC ASTROCYTE-DERIVED NEUROTROPHIC FACTOR"/>
    <property type="match status" value="1"/>
</dbReference>
<dbReference type="FunFam" id="1.10.720.30:FF:000003">
    <property type="entry name" value="Mesencephalic astrocyte-derived neurotrophic factor"/>
    <property type="match status" value="1"/>
</dbReference>
<dbReference type="STRING" id="379532.ENSPCOP00000003473"/>
<proteinExistence type="inferred from homology"/>
<dbReference type="GeneID" id="105806424"/>
<dbReference type="GO" id="GO:0071542">
    <property type="term" value="P:dopaminergic neuron differentiation"/>
    <property type="evidence" value="ECO:0007669"/>
    <property type="project" value="TreeGrafter"/>
</dbReference>
<dbReference type="Proteomes" id="UP000233160">
    <property type="component" value="Unassembled WGS sequence"/>
</dbReference>
<dbReference type="CTD" id="7873"/>